<reference evidence="3" key="1">
    <citation type="submission" date="2021-01" db="EMBL/GenBank/DDBJ databases">
        <title>YIM 132084 draft genome.</title>
        <authorList>
            <person name="An D."/>
        </authorList>
    </citation>
    <scope>NUCLEOTIDE SEQUENCE</scope>
    <source>
        <strain evidence="3">YIM 132084</strain>
    </source>
</reference>
<dbReference type="EMBL" id="JAERWK010000016">
    <property type="protein sequence ID" value="MBM9468087.1"/>
    <property type="molecule type" value="Genomic_DNA"/>
</dbReference>
<proteinExistence type="predicted"/>
<dbReference type="PANTHER" id="PTHR21340">
    <property type="entry name" value="DIADENOSINE 5,5-P1,P4-TETRAPHOSPHATE PYROPHOSPHOHYDROLASE MUTT"/>
    <property type="match status" value="1"/>
</dbReference>
<dbReference type="GO" id="GO:0004081">
    <property type="term" value="F:bis(5'-nucleosyl)-tetraphosphatase (asymmetrical) activity"/>
    <property type="evidence" value="ECO:0007669"/>
    <property type="project" value="TreeGrafter"/>
</dbReference>
<evidence type="ECO:0000259" key="2">
    <source>
        <dbReference type="PROSITE" id="PS51462"/>
    </source>
</evidence>
<dbReference type="GO" id="GO:0006167">
    <property type="term" value="P:AMP biosynthetic process"/>
    <property type="evidence" value="ECO:0007669"/>
    <property type="project" value="TreeGrafter"/>
</dbReference>
<comment type="caution">
    <text evidence="3">The sequence shown here is derived from an EMBL/GenBank/DDBJ whole genome shotgun (WGS) entry which is preliminary data.</text>
</comment>
<dbReference type="InterPro" id="IPR020084">
    <property type="entry name" value="NUDIX_hydrolase_CS"/>
</dbReference>
<dbReference type="SUPFAM" id="SSF55811">
    <property type="entry name" value="Nudix"/>
    <property type="match status" value="1"/>
</dbReference>
<dbReference type="Proteomes" id="UP000663792">
    <property type="component" value="Unassembled WGS sequence"/>
</dbReference>
<dbReference type="Gene3D" id="3.90.79.10">
    <property type="entry name" value="Nucleoside Triphosphate Pyrophosphohydrolase"/>
    <property type="match status" value="1"/>
</dbReference>
<feature type="domain" description="Nudix hydrolase" evidence="2">
    <location>
        <begin position="1"/>
        <end position="126"/>
    </location>
</feature>
<dbReference type="Pfam" id="PF00293">
    <property type="entry name" value="NUDIX"/>
    <property type="match status" value="1"/>
</dbReference>
<dbReference type="CDD" id="cd03673">
    <property type="entry name" value="NUDIX_Ap6A_hydrolase"/>
    <property type="match status" value="1"/>
</dbReference>
<evidence type="ECO:0000256" key="1">
    <source>
        <dbReference type="ARBA" id="ARBA00022801"/>
    </source>
</evidence>
<dbReference type="InterPro" id="IPR013078">
    <property type="entry name" value="His_Pase_superF_clade-1"/>
</dbReference>
<dbReference type="Pfam" id="PF00300">
    <property type="entry name" value="His_Phos_1"/>
    <property type="match status" value="1"/>
</dbReference>
<dbReference type="InterPro" id="IPR000086">
    <property type="entry name" value="NUDIX_hydrolase_dom"/>
</dbReference>
<dbReference type="SUPFAM" id="SSF53254">
    <property type="entry name" value="Phosphoglycerate mutase-like"/>
    <property type="match status" value="1"/>
</dbReference>
<keyword evidence="1 3" id="KW-0378">Hydrolase</keyword>
<dbReference type="AlphaFoldDB" id="A0A939C2G3"/>
<dbReference type="PROSITE" id="PS00893">
    <property type="entry name" value="NUDIX_BOX"/>
    <property type="match status" value="1"/>
</dbReference>
<dbReference type="PROSITE" id="PS51462">
    <property type="entry name" value="NUDIX"/>
    <property type="match status" value="1"/>
</dbReference>
<dbReference type="PANTHER" id="PTHR21340:SF0">
    <property type="entry name" value="BIS(5'-NUCLEOSYL)-TETRAPHOSPHATASE [ASYMMETRICAL]"/>
    <property type="match status" value="1"/>
</dbReference>
<name>A0A939C2G3_9ACTN</name>
<accession>A0A939C2G3</accession>
<dbReference type="Gene3D" id="3.40.50.1240">
    <property type="entry name" value="Phosphoglycerate mutase-like"/>
    <property type="match status" value="1"/>
</dbReference>
<dbReference type="SMART" id="SM00855">
    <property type="entry name" value="PGAM"/>
    <property type="match status" value="1"/>
</dbReference>
<sequence length="301" mass="32657">MRAAGAVVWRPGDRDQVEIALVHRPRYDDWSLPKGKADPGESPALTAWREVAEETGFRTVVGRALTSVSYEVAGKPKTVQYFAARSVSGTFVPNKEVDQLLWLNPREAAARMTYEYDQAVLATFSVLPAELSGVVVVRHARAGHRESFDGDDQDRPLDGKGRRQAVALADQLPPFQPLLVGSAPLERCTATVTPTADRLSLRVLAEPALSEEAYRDEPAAARRRIVELAELVAKRQADGDVGAAMVCSQGGVIPGVVKSLAARHSVQIGPVSTPKASYWYLSFDGRELVQADHHTAPELDG</sequence>
<organism evidence="3 4">
    <name type="scientific">Nakamurella leprariae</name>
    <dbReference type="NCBI Taxonomy" id="2803911"/>
    <lineage>
        <taxon>Bacteria</taxon>
        <taxon>Bacillati</taxon>
        <taxon>Actinomycetota</taxon>
        <taxon>Actinomycetes</taxon>
        <taxon>Nakamurellales</taxon>
        <taxon>Nakamurellaceae</taxon>
        <taxon>Nakamurella</taxon>
    </lineage>
</organism>
<evidence type="ECO:0000313" key="4">
    <source>
        <dbReference type="Proteomes" id="UP000663792"/>
    </source>
</evidence>
<dbReference type="InterPro" id="IPR051325">
    <property type="entry name" value="Nudix_hydrolase_domain"/>
</dbReference>
<dbReference type="GO" id="GO:0006754">
    <property type="term" value="P:ATP biosynthetic process"/>
    <property type="evidence" value="ECO:0007669"/>
    <property type="project" value="TreeGrafter"/>
</dbReference>
<evidence type="ECO:0000313" key="3">
    <source>
        <dbReference type="EMBL" id="MBM9468087.1"/>
    </source>
</evidence>
<dbReference type="CDD" id="cd07067">
    <property type="entry name" value="HP_PGM_like"/>
    <property type="match status" value="1"/>
</dbReference>
<dbReference type="InterPro" id="IPR015797">
    <property type="entry name" value="NUDIX_hydrolase-like_dom_sf"/>
</dbReference>
<keyword evidence="4" id="KW-1185">Reference proteome</keyword>
<dbReference type="InterPro" id="IPR029033">
    <property type="entry name" value="His_PPase_superfam"/>
</dbReference>
<protein>
    <submittedName>
        <fullName evidence="3">NUDIX hydrolase</fullName>
    </submittedName>
</protein>
<gene>
    <name evidence="3" type="ORF">JL106_12435</name>
</gene>